<evidence type="ECO:0000313" key="2">
    <source>
        <dbReference type="EMBL" id="KAG2584221.1"/>
    </source>
</evidence>
<dbReference type="AlphaFoldDB" id="A0A8T0REB7"/>
<protein>
    <submittedName>
        <fullName evidence="2">Uncharacterized protein</fullName>
    </submittedName>
</protein>
<comment type="caution">
    <text evidence="2">The sequence shown here is derived from an EMBL/GenBank/DDBJ whole genome shotgun (WGS) entry which is preliminary data.</text>
</comment>
<feature type="compositionally biased region" description="Low complexity" evidence="1">
    <location>
        <begin position="43"/>
        <end position="57"/>
    </location>
</feature>
<reference evidence="2" key="1">
    <citation type="submission" date="2020-05" db="EMBL/GenBank/DDBJ databases">
        <title>WGS assembly of Panicum virgatum.</title>
        <authorList>
            <person name="Lovell J.T."/>
            <person name="Jenkins J."/>
            <person name="Shu S."/>
            <person name="Juenger T.E."/>
            <person name="Schmutz J."/>
        </authorList>
    </citation>
    <scope>NUCLEOTIDE SEQUENCE</scope>
    <source>
        <strain evidence="2">AP13</strain>
    </source>
</reference>
<accession>A0A8T0REB7</accession>
<feature type="region of interest" description="Disordered" evidence="1">
    <location>
        <begin position="1"/>
        <end position="65"/>
    </location>
</feature>
<evidence type="ECO:0000256" key="1">
    <source>
        <dbReference type="SAM" id="MobiDB-lite"/>
    </source>
</evidence>
<dbReference type="PANTHER" id="PTHR47069:SF14">
    <property type="entry name" value="OS07G0253400 PROTEIN"/>
    <property type="match status" value="1"/>
</dbReference>
<dbReference type="Proteomes" id="UP000823388">
    <property type="component" value="Chromosome 6K"/>
</dbReference>
<evidence type="ECO:0000313" key="3">
    <source>
        <dbReference type="Proteomes" id="UP000823388"/>
    </source>
</evidence>
<gene>
    <name evidence="2" type="ORF">PVAP13_6KG266318</name>
</gene>
<keyword evidence="3" id="KW-1185">Reference proteome</keyword>
<feature type="compositionally biased region" description="Acidic residues" evidence="1">
    <location>
        <begin position="18"/>
        <end position="38"/>
    </location>
</feature>
<dbReference type="PANTHER" id="PTHR47069">
    <property type="match status" value="1"/>
</dbReference>
<organism evidence="2 3">
    <name type="scientific">Panicum virgatum</name>
    <name type="common">Blackwell switchgrass</name>
    <dbReference type="NCBI Taxonomy" id="38727"/>
    <lineage>
        <taxon>Eukaryota</taxon>
        <taxon>Viridiplantae</taxon>
        <taxon>Streptophyta</taxon>
        <taxon>Embryophyta</taxon>
        <taxon>Tracheophyta</taxon>
        <taxon>Spermatophyta</taxon>
        <taxon>Magnoliopsida</taxon>
        <taxon>Liliopsida</taxon>
        <taxon>Poales</taxon>
        <taxon>Poaceae</taxon>
        <taxon>PACMAD clade</taxon>
        <taxon>Panicoideae</taxon>
        <taxon>Panicodae</taxon>
        <taxon>Paniceae</taxon>
        <taxon>Panicinae</taxon>
        <taxon>Panicum</taxon>
        <taxon>Panicum sect. Hiantes</taxon>
    </lineage>
</organism>
<sequence>MFRGNTVDGSTAFVPGDDYGEEQEGAEDAWPEEADEDNVPTPRSSSSQKSKRSLGSLTSTCDSLVKKSKSPMVRYVKDIANTSKEAVQVNNKELKKRADYKETHSVKRCQQLAFECGIEQSTDVVFAMAKLFQDPFQREFFCGLPSAELRFNYFKKWCKEQNLD</sequence>
<dbReference type="EMBL" id="CM029047">
    <property type="protein sequence ID" value="KAG2584221.1"/>
    <property type="molecule type" value="Genomic_DNA"/>
</dbReference>
<name>A0A8T0REB7_PANVG</name>
<proteinExistence type="predicted"/>